<name>A0A822DCQ6_9BILA</name>
<protein>
    <recommendedName>
        <fullName evidence="1">B30.2/SPRY domain-containing protein</fullName>
    </recommendedName>
</protein>
<evidence type="ECO:0000313" key="2">
    <source>
        <dbReference type="EMBL" id="CAF5065106.1"/>
    </source>
</evidence>
<reference evidence="2" key="1">
    <citation type="submission" date="2021-02" db="EMBL/GenBank/DDBJ databases">
        <authorList>
            <person name="Nowell W R."/>
        </authorList>
    </citation>
    <scope>NUCLEOTIDE SEQUENCE</scope>
</reference>
<dbReference type="InterPro" id="IPR003877">
    <property type="entry name" value="SPRY_dom"/>
</dbReference>
<dbReference type="InterPro" id="IPR013320">
    <property type="entry name" value="ConA-like_dom_sf"/>
</dbReference>
<evidence type="ECO:0000313" key="3">
    <source>
        <dbReference type="Proteomes" id="UP000663848"/>
    </source>
</evidence>
<accession>A0A822DCQ6</accession>
<dbReference type="Gene3D" id="2.60.120.920">
    <property type="match status" value="1"/>
</dbReference>
<dbReference type="Pfam" id="PF00622">
    <property type="entry name" value="SPRY"/>
    <property type="match status" value="1"/>
</dbReference>
<dbReference type="InterPro" id="IPR043136">
    <property type="entry name" value="B30.2/SPRY_sf"/>
</dbReference>
<dbReference type="InterPro" id="IPR001870">
    <property type="entry name" value="B30.2/SPRY"/>
</dbReference>
<organism evidence="2 3">
    <name type="scientific">Rotaria socialis</name>
    <dbReference type="NCBI Taxonomy" id="392032"/>
    <lineage>
        <taxon>Eukaryota</taxon>
        <taxon>Metazoa</taxon>
        <taxon>Spiralia</taxon>
        <taxon>Gnathifera</taxon>
        <taxon>Rotifera</taxon>
        <taxon>Eurotatoria</taxon>
        <taxon>Bdelloidea</taxon>
        <taxon>Philodinida</taxon>
        <taxon>Philodinidae</taxon>
        <taxon>Rotaria</taxon>
    </lineage>
</organism>
<sequence>MTTFIVDNLKLSEGNWYYCVRLLESNFIQIGWATTGFNPNNTLGIGNDQYSWSYGGAQGNIYHNGQYSFEV</sequence>
<gene>
    <name evidence="2" type="ORF">QYT958_LOCUS42895</name>
</gene>
<dbReference type="Proteomes" id="UP000663848">
    <property type="component" value="Unassembled WGS sequence"/>
</dbReference>
<dbReference type="AlphaFoldDB" id="A0A822DCQ6"/>
<proteinExistence type="predicted"/>
<dbReference type="SUPFAM" id="SSF49899">
    <property type="entry name" value="Concanavalin A-like lectins/glucanases"/>
    <property type="match status" value="1"/>
</dbReference>
<dbReference type="PROSITE" id="PS50188">
    <property type="entry name" value="B302_SPRY"/>
    <property type="match status" value="1"/>
</dbReference>
<dbReference type="EMBL" id="CAJOBR010057515">
    <property type="protein sequence ID" value="CAF5065106.1"/>
    <property type="molecule type" value="Genomic_DNA"/>
</dbReference>
<feature type="domain" description="B30.2/SPRY" evidence="1">
    <location>
        <begin position="1"/>
        <end position="71"/>
    </location>
</feature>
<evidence type="ECO:0000259" key="1">
    <source>
        <dbReference type="PROSITE" id="PS50188"/>
    </source>
</evidence>
<comment type="caution">
    <text evidence="2">The sequence shown here is derived from an EMBL/GenBank/DDBJ whole genome shotgun (WGS) entry which is preliminary data.</text>
</comment>
<feature type="non-terminal residue" evidence="2">
    <location>
        <position position="71"/>
    </location>
</feature>